<feature type="coiled-coil region" evidence="1">
    <location>
        <begin position="227"/>
        <end position="261"/>
    </location>
</feature>
<dbReference type="RefSeq" id="XP_068362656.1">
    <property type="nucleotide sequence ID" value="XM_068502055.1"/>
</dbReference>
<gene>
    <name evidence="2" type="ORF">TRFO_21567</name>
</gene>
<evidence type="ECO:0000313" key="3">
    <source>
        <dbReference type="Proteomes" id="UP000179807"/>
    </source>
</evidence>
<name>A0A1J4KF05_9EUKA</name>
<evidence type="ECO:0000256" key="1">
    <source>
        <dbReference type="SAM" id="Coils"/>
    </source>
</evidence>
<sequence length="834" mass="99264">MAAGIENECQNLIEQIKDLENNINNENIKLRQIMDEYSNYLNEKVDEENKKGENEINSFLEDFEIKMKTFQNEFDRKMDELNLEHEKNLERIRNEGDTFENRIQIHYQKFDKESFLKMANEIIEENKKKLAIIKSKILNEIEIYSNNQISYQNEKIEFNKKIENEHKEMEKALENLKNNVNPFDNELSIKQKEMDELSQRFRNELNDRKAILDHDNQNDNSTLDYLRRSLKSSLDLLRKKIQKDEQKLLQINENMKKEIEEFIQTSKSEISKLNSDKTTNKMQNKRVIETNSKAFMMQKDKMKKEYEAEIKKLKELLSENENNGNKVLLEYQSKFENLKKEKDSLISLNLQTLSDFEQKLQNDINSIKDETIEKIEKLKNQISTMLQKDQAINEKKIEEIKAKNQEKEESLKKEKNMEYEQTLELIQSCGYSKSEYQKLENDYQILYNNLQDQLRENVVVVPESEIFKNMLRVISDLKAEKIDHETIIQSRTKCINFEWTEKIEKEKERFKQKTNINAVNPRAREQAKKAMMIKIENVKNEKQEKIIELTNILNNLQNETKFKNILDEFYRDNNFDEKTSETKLNEIILQLSHDLKNSIENAEIVKKDLIHNLKNTISNQINENNSQINEIKALINKQNSEFKEENKKLNENLSNIHQNSIQNEKDLKNSYAIILNDKKKAFNEIKSILQQEIKEFKPNFPQDTRNVWTMQRAELDASVYQLKNEINNELARLNQEKEQIRKSLDKKWQECFDRKSKINLINSNMPSRAVDTALIDKLEGVLKTVTIQLTNAINDMKKYKHIYIKQEKQINEKFGVHEIGIFQKKHANHMDNVV</sequence>
<protein>
    <submittedName>
        <fullName evidence="2">Uncharacterized protein</fullName>
    </submittedName>
</protein>
<feature type="coiled-coil region" evidence="1">
    <location>
        <begin position="296"/>
        <end position="456"/>
    </location>
</feature>
<feature type="coiled-coil region" evidence="1">
    <location>
        <begin position="155"/>
        <end position="186"/>
    </location>
</feature>
<comment type="caution">
    <text evidence="2">The sequence shown here is derived from an EMBL/GenBank/DDBJ whole genome shotgun (WGS) entry which is preliminary data.</text>
</comment>
<feature type="coiled-coil region" evidence="1">
    <location>
        <begin position="610"/>
        <end position="659"/>
    </location>
</feature>
<dbReference type="AlphaFoldDB" id="A0A1J4KF05"/>
<feature type="coiled-coil region" evidence="1">
    <location>
        <begin position="719"/>
        <end position="747"/>
    </location>
</feature>
<keyword evidence="3" id="KW-1185">Reference proteome</keyword>
<dbReference type="VEuPathDB" id="TrichDB:TRFO_21567"/>
<dbReference type="Proteomes" id="UP000179807">
    <property type="component" value="Unassembled WGS sequence"/>
</dbReference>
<proteinExistence type="predicted"/>
<feature type="coiled-coil region" evidence="1">
    <location>
        <begin position="524"/>
        <end position="559"/>
    </location>
</feature>
<keyword evidence="1" id="KW-0175">Coiled coil</keyword>
<dbReference type="EMBL" id="MLAK01000637">
    <property type="protein sequence ID" value="OHT09520.1"/>
    <property type="molecule type" value="Genomic_DNA"/>
</dbReference>
<reference evidence="2" key="1">
    <citation type="submission" date="2016-10" db="EMBL/GenBank/DDBJ databases">
        <authorList>
            <person name="Benchimol M."/>
            <person name="Almeida L.G."/>
            <person name="Vasconcelos A.T."/>
            <person name="Perreira-Neves A."/>
            <person name="Rosa I.A."/>
            <person name="Tasca T."/>
            <person name="Bogo M.R."/>
            <person name="de Souza W."/>
        </authorList>
    </citation>
    <scope>NUCLEOTIDE SEQUENCE [LARGE SCALE GENOMIC DNA]</scope>
    <source>
        <strain evidence="2">K</strain>
    </source>
</reference>
<organism evidence="2 3">
    <name type="scientific">Tritrichomonas foetus</name>
    <dbReference type="NCBI Taxonomy" id="1144522"/>
    <lineage>
        <taxon>Eukaryota</taxon>
        <taxon>Metamonada</taxon>
        <taxon>Parabasalia</taxon>
        <taxon>Tritrichomonadida</taxon>
        <taxon>Tritrichomonadidae</taxon>
        <taxon>Tritrichomonas</taxon>
    </lineage>
</organism>
<accession>A0A1J4KF05</accession>
<dbReference type="GeneID" id="94836759"/>
<evidence type="ECO:0000313" key="2">
    <source>
        <dbReference type="EMBL" id="OHT09520.1"/>
    </source>
</evidence>
<feature type="coiled-coil region" evidence="1">
    <location>
        <begin position="2"/>
        <end position="102"/>
    </location>
</feature>